<reference evidence="12" key="4">
    <citation type="submission" date="2025-09" db="UniProtKB">
        <authorList>
            <consortium name="Ensembl"/>
        </authorList>
    </citation>
    <scope>IDENTIFICATION</scope>
</reference>
<dbReference type="Pfam" id="PF17720">
    <property type="entry name" value="RLIG1"/>
    <property type="match status" value="1"/>
</dbReference>
<keyword evidence="13" id="KW-1185">Reference proteome</keyword>
<evidence type="ECO:0000256" key="9">
    <source>
        <dbReference type="ARBA" id="ARBA00035168"/>
    </source>
</evidence>
<sequence length="331" mass="38003">MRRLGSVQQKIPCVFLTEVKEEQSRKRESQQFQVVATENVNPIVLESNINSALATEKLDGTCCYVSMYKEQPYLWARLDRKPTKQACKRFKRHQCSYRSGKGFAWNVEEDFKTVPETWVPALRVEHQNGQPVPDEHGHIPGWVPVEKDDKPYCWHSSVVDYDARLGLVLRPSAQNEDLLEITTVPLADLMEQTLELIGTNVNGNPYGMGSKKHPVHILVAHGSVRIRNPPLVDYHQLTSWFRDSQEGRVEGIVWHCNDGTLVKLHRHHLGLKWPDGDTFLNARPVVVYMESVVQEYDNTSKDLFTSFARLNGHHFSRLRDIQFDPSPESPI</sequence>
<keyword evidence="6" id="KW-0692">RNA repair</keyword>
<dbReference type="InParanoid" id="A0A3P8Y397"/>
<organism evidence="12 13">
    <name type="scientific">Esox lucius</name>
    <name type="common">Northern pike</name>
    <dbReference type="NCBI Taxonomy" id="8010"/>
    <lineage>
        <taxon>Eukaryota</taxon>
        <taxon>Metazoa</taxon>
        <taxon>Chordata</taxon>
        <taxon>Craniata</taxon>
        <taxon>Vertebrata</taxon>
        <taxon>Euteleostomi</taxon>
        <taxon>Actinopterygii</taxon>
        <taxon>Neopterygii</taxon>
        <taxon>Teleostei</taxon>
        <taxon>Protacanthopterygii</taxon>
        <taxon>Esociformes</taxon>
        <taxon>Esocidae</taxon>
        <taxon>Esox</taxon>
    </lineage>
</organism>
<evidence type="ECO:0000313" key="13">
    <source>
        <dbReference type="Proteomes" id="UP000265140"/>
    </source>
</evidence>
<comment type="cofactor">
    <cofactor evidence="2">
        <name>Mg(2+)</name>
        <dbReference type="ChEBI" id="CHEBI:18420"/>
    </cofactor>
</comment>
<evidence type="ECO:0000256" key="4">
    <source>
        <dbReference type="ARBA" id="ARBA00022598"/>
    </source>
</evidence>
<evidence type="ECO:0000256" key="8">
    <source>
        <dbReference type="ARBA" id="ARBA00034038"/>
    </source>
</evidence>
<gene>
    <name evidence="12" type="primary">C12orf29</name>
</gene>
<reference evidence="13" key="1">
    <citation type="journal article" date="2014" name="PLoS ONE">
        <title>The genome and linkage map of the northern pike (Esox lucius): conserved synteny revealed between the salmonid sister group and the Neoteleostei.</title>
        <authorList>
            <person name="Rondeau E.B."/>
            <person name="Minkley D.R."/>
            <person name="Leong J.S."/>
            <person name="Messmer A.M."/>
            <person name="Jantzen J.R."/>
            <person name="von Schalburg K.R."/>
            <person name="Lemon C."/>
            <person name="Bird N.H."/>
            <person name="Koop B.F."/>
        </authorList>
    </citation>
    <scope>NUCLEOTIDE SEQUENCE</scope>
</reference>
<evidence type="ECO:0000256" key="5">
    <source>
        <dbReference type="ARBA" id="ARBA00022741"/>
    </source>
</evidence>
<dbReference type="Ensembl" id="ENSELUT00000000988.3">
    <property type="protein sequence ID" value="ENSELUP00000011126.2"/>
    <property type="gene ID" value="ENSELUG00000011573.3"/>
</dbReference>
<evidence type="ECO:0000256" key="7">
    <source>
        <dbReference type="ARBA" id="ARBA00022840"/>
    </source>
</evidence>
<reference evidence="12" key="3">
    <citation type="submission" date="2025-08" db="UniProtKB">
        <authorList>
            <consortium name="Ensembl"/>
        </authorList>
    </citation>
    <scope>IDENTIFICATION</scope>
</reference>
<dbReference type="GO" id="GO:0005524">
    <property type="term" value="F:ATP binding"/>
    <property type="evidence" value="ECO:0007669"/>
    <property type="project" value="UniProtKB-KW"/>
</dbReference>
<evidence type="ECO:0000256" key="10">
    <source>
        <dbReference type="ARBA" id="ARBA00035432"/>
    </source>
</evidence>
<keyword evidence="4" id="KW-0436">Ligase</keyword>
<dbReference type="InterPro" id="IPR041211">
    <property type="entry name" value="RLIG1"/>
</dbReference>
<evidence type="ECO:0000256" key="6">
    <source>
        <dbReference type="ARBA" id="ARBA00022800"/>
    </source>
</evidence>
<dbReference type="Bgee" id="ENSELUG00000011573">
    <property type="expression patterns" value="Expressed in ovary and 14 other cell types or tissues"/>
</dbReference>
<evidence type="ECO:0000256" key="2">
    <source>
        <dbReference type="ARBA" id="ARBA00001946"/>
    </source>
</evidence>
<dbReference type="PANTHER" id="PTHR31219:SF2">
    <property type="entry name" value="RNA LIGASE 1"/>
    <property type="match status" value="1"/>
</dbReference>
<dbReference type="GeneTree" id="ENSGT00500000044938"/>
<protein>
    <recommendedName>
        <fullName evidence="9">RNA ligase 1</fullName>
        <ecNumber evidence="3">6.5.1.3</ecNumber>
    </recommendedName>
    <alternativeName>
        <fullName evidence="10">RNA ligase</fullName>
    </alternativeName>
</protein>
<evidence type="ECO:0000256" key="11">
    <source>
        <dbReference type="ARBA" id="ARBA00045151"/>
    </source>
</evidence>
<keyword evidence="5" id="KW-0547">Nucleotide-binding</keyword>
<reference evidence="12" key="2">
    <citation type="submission" date="2020-02" db="EMBL/GenBank/DDBJ databases">
        <title>Esox lucius (northern pike) genome, fEsoLuc1, primary haplotype.</title>
        <authorList>
            <person name="Myers G."/>
            <person name="Karagic N."/>
            <person name="Meyer A."/>
            <person name="Pippel M."/>
            <person name="Reichard M."/>
            <person name="Winkler S."/>
            <person name="Tracey A."/>
            <person name="Sims Y."/>
            <person name="Howe K."/>
            <person name="Rhie A."/>
            <person name="Formenti G."/>
            <person name="Durbin R."/>
            <person name="Fedrigo O."/>
            <person name="Jarvis E.D."/>
        </authorList>
    </citation>
    <scope>NUCLEOTIDE SEQUENCE [LARGE SCALE GENOMIC DNA]</scope>
</reference>
<comment type="cofactor">
    <cofactor evidence="1">
        <name>Mn(2+)</name>
        <dbReference type="ChEBI" id="CHEBI:29035"/>
    </cofactor>
</comment>
<dbReference type="GO" id="GO:0003972">
    <property type="term" value="F:RNA ligase (ATP) activity"/>
    <property type="evidence" value="ECO:0007669"/>
    <property type="project" value="UniProtKB-EC"/>
</dbReference>
<dbReference type="OMA" id="KQFMYSA"/>
<evidence type="ECO:0000256" key="1">
    <source>
        <dbReference type="ARBA" id="ARBA00001936"/>
    </source>
</evidence>
<dbReference type="EC" id="6.5.1.3" evidence="3"/>
<comment type="function">
    <text evidence="11">Functions as an RNA ligase, in vitro. The ligation reaction entails three nucleotidyl transfer steps. In the first step, the RNA ligase reacts with ATP in the absence of nucleic acid to form a covalent ligase-AMP intermediate and release pyrophosphate. In step 2, the ligase-AMP binds to the nucleic acid and transfers the adenylate to the 5'-PO4 terminus to form an adenylylated intermediate. In step 3, the RNA ligase directs the attack of the 3'-OH on the 5'-phosphoanhydride linkage, resulting in a repaired 3'-5' phosphodiester and release of AMP. Exhibits selectivity for single-stranded RNA substrates and may not have nick-sealing activity on double-stranded DNA-RNA hybrids. May play a role in maintaining RNA integrity under stress conditions, for example in response to reactive oxygen species (ROS).</text>
</comment>
<dbReference type="PANTHER" id="PTHR31219">
    <property type="entry name" value="CHROMOSOME 28 C12ORF29 HOMOLOG"/>
    <property type="match status" value="1"/>
</dbReference>
<accession>A0A3P8Y397</accession>
<dbReference type="GO" id="GO:0000302">
    <property type="term" value="P:response to reactive oxygen species"/>
    <property type="evidence" value="ECO:0007669"/>
    <property type="project" value="InterPro"/>
</dbReference>
<dbReference type="OrthoDB" id="6021187at2759"/>
<name>A0A3P8Y397_ESOLU</name>
<evidence type="ECO:0000256" key="3">
    <source>
        <dbReference type="ARBA" id="ARBA00012724"/>
    </source>
</evidence>
<dbReference type="STRING" id="8010.ENSELUP00000011126"/>
<proteinExistence type="predicted"/>
<dbReference type="AlphaFoldDB" id="A0A3P8Y397"/>
<evidence type="ECO:0000313" key="12">
    <source>
        <dbReference type="Ensembl" id="ENSELUP00000011126.2"/>
    </source>
</evidence>
<dbReference type="FunCoup" id="A0A3P8Y397">
    <property type="interactions" value="647"/>
</dbReference>
<dbReference type="Proteomes" id="UP000265140">
    <property type="component" value="Chromosome 19"/>
</dbReference>
<comment type="catalytic activity">
    <reaction evidence="8">
        <text>ATP + (ribonucleotide)n-3'-hydroxyl + 5'-phospho-(ribonucleotide)m = (ribonucleotide)n+m + AMP + diphosphate.</text>
        <dbReference type="EC" id="6.5.1.3"/>
    </reaction>
</comment>
<keyword evidence="7" id="KW-0067">ATP-binding</keyword>
<dbReference type="GO" id="GO:0042245">
    <property type="term" value="P:RNA repair"/>
    <property type="evidence" value="ECO:0007669"/>
    <property type="project" value="UniProtKB-KW"/>
</dbReference>